<organism evidence="1">
    <name type="scientific">marine metagenome</name>
    <dbReference type="NCBI Taxonomy" id="408172"/>
    <lineage>
        <taxon>unclassified sequences</taxon>
        <taxon>metagenomes</taxon>
        <taxon>ecological metagenomes</taxon>
    </lineage>
</organism>
<reference evidence="1" key="1">
    <citation type="submission" date="2018-05" db="EMBL/GenBank/DDBJ databases">
        <authorList>
            <person name="Lanie J.A."/>
            <person name="Ng W.-L."/>
            <person name="Kazmierczak K.M."/>
            <person name="Andrzejewski T.M."/>
            <person name="Davidsen T.M."/>
            <person name="Wayne K.J."/>
            <person name="Tettelin H."/>
            <person name="Glass J.I."/>
            <person name="Rusch D."/>
            <person name="Podicherti R."/>
            <person name="Tsui H.-C.T."/>
            <person name="Winkler M.E."/>
        </authorList>
    </citation>
    <scope>NUCLEOTIDE SEQUENCE</scope>
</reference>
<gene>
    <name evidence="1" type="ORF">METZ01_LOCUS239663</name>
</gene>
<evidence type="ECO:0000313" key="1">
    <source>
        <dbReference type="EMBL" id="SVB86809.1"/>
    </source>
</evidence>
<name>A0A382HHZ4_9ZZZZ</name>
<accession>A0A382HHZ4</accession>
<proteinExistence type="predicted"/>
<dbReference type="AlphaFoldDB" id="A0A382HHZ4"/>
<feature type="non-terminal residue" evidence="1">
    <location>
        <position position="1"/>
    </location>
</feature>
<sequence length="38" mass="4068">ACFATVLEIGKLVKTIAIPLIIIQDSSLVNQIKLNISS</sequence>
<protein>
    <submittedName>
        <fullName evidence="1">Uncharacterized protein</fullName>
    </submittedName>
</protein>
<dbReference type="EMBL" id="UINC01061339">
    <property type="protein sequence ID" value="SVB86809.1"/>
    <property type="molecule type" value="Genomic_DNA"/>
</dbReference>